<keyword evidence="2" id="KW-0479">Metal-binding</keyword>
<organism evidence="6 7">
    <name type="scientific">Talaromyces stipitatus (strain ATCC 10500 / CBS 375.48 / QM 6759 / NRRL 1006)</name>
    <name type="common">Penicillium stipitatum</name>
    <dbReference type="NCBI Taxonomy" id="441959"/>
    <lineage>
        <taxon>Eukaryota</taxon>
        <taxon>Fungi</taxon>
        <taxon>Dikarya</taxon>
        <taxon>Ascomycota</taxon>
        <taxon>Pezizomycotina</taxon>
        <taxon>Eurotiomycetes</taxon>
        <taxon>Eurotiomycetidae</taxon>
        <taxon>Eurotiales</taxon>
        <taxon>Trichocomaceae</taxon>
        <taxon>Talaromyces</taxon>
        <taxon>Talaromyces sect. Talaromyces</taxon>
    </lineage>
</organism>
<dbReference type="GO" id="GO:0005634">
    <property type="term" value="C:nucleus"/>
    <property type="evidence" value="ECO:0007669"/>
    <property type="project" value="UniProtKB-SubCell"/>
</dbReference>
<evidence type="ECO:0000256" key="4">
    <source>
        <dbReference type="ARBA" id="ARBA00022833"/>
    </source>
</evidence>
<dbReference type="InParanoid" id="B8MCU4"/>
<dbReference type="InterPro" id="IPR052035">
    <property type="entry name" value="ZnF_BED_domain_contain"/>
</dbReference>
<evidence type="ECO:0000313" key="6">
    <source>
        <dbReference type="EMBL" id="EED18996.1"/>
    </source>
</evidence>
<dbReference type="OrthoDB" id="2677621at2759"/>
<gene>
    <name evidence="6" type="ORF">TSTA_127040</name>
</gene>
<evidence type="ECO:0008006" key="8">
    <source>
        <dbReference type="Google" id="ProtNLM"/>
    </source>
</evidence>
<dbReference type="GeneID" id="8099131"/>
<dbReference type="AlphaFoldDB" id="B8MCU4"/>
<dbReference type="VEuPathDB" id="FungiDB:TSTA_127040"/>
<dbReference type="PANTHER" id="PTHR46481">
    <property type="entry name" value="ZINC FINGER BED DOMAIN-CONTAINING PROTEIN 4"/>
    <property type="match status" value="1"/>
</dbReference>
<protein>
    <recommendedName>
        <fullName evidence="8">Transposase</fullName>
    </recommendedName>
</protein>
<keyword evidence="5" id="KW-0539">Nucleus</keyword>
<dbReference type="RefSeq" id="XP_002482988.1">
    <property type="nucleotide sequence ID" value="XM_002482943.1"/>
</dbReference>
<dbReference type="PhylomeDB" id="B8MCU4"/>
<dbReference type="Proteomes" id="UP000001745">
    <property type="component" value="Unassembled WGS sequence"/>
</dbReference>
<dbReference type="PANTHER" id="PTHR46481:SF10">
    <property type="entry name" value="ZINC FINGER BED DOMAIN-CONTAINING PROTEIN 39"/>
    <property type="match status" value="1"/>
</dbReference>
<reference evidence="7" key="1">
    <citation type="journal article" date="2015" name="Genome Announc.">
        <title>Genome sequence of the AIDS-associated pathogen Penicillium marneffei (ATCC18224) and its near taxonomic relative Talaromyces stipitatus (ATCC10500).</title>
        <authorList>
            <person name="Nierman W.C."/>
            <person name="Fedorova-Abrams N.D."/>
            <person name="Andrianopoulos A."/>
        </authorList>
    </citation>
    <scope>NUCLEOTIDE SEQUENCE [LARGE SCALE GENOMIC DNA]</scope>
    <source>
        <strain evidence="7">ATCC 10500 / CBS 375.48 / QM 6759 / NRRL 1006</strain>
    </source>
</reference>
<dbReference type="SUPFAM" id="SSF53098">
    <property type="entry name" value="Ribonuclease H-like"/>
    <property type="match status" value="1"/>
</dbReference>
<dbReference type="InterPro" id="IPR012337">
    <property type="entry name" value="RNaseH-like_sf"/>
</dbReference>
<dbReference type="HOGENOM" id="CLU_1518845_0_0_1"/>
<evidence type="ECO:0000256" key="1">
    <source>
        <dbReference type="ARBA" id="ARBA00004123"/>
    </source>
</evidence>
<sequence length="177" mass="20295">MLNLLLPTTAWRQLGLQVKRRQAEILSYLPPGAKILVALDCWTSPFQQAFMAITGYFIDKNWQYCEILLGFEPLYDWHTSINLSAVLLETLQQHDLVDRVLALTTDNASNNKTLLWVFNDAIESLDILEELCLSDEEAERLRQIQREKGISYTLAKIRGLAVFINTSPQRCTAFLSF</sequence>
<proteinExistence type="predicted"/>
<accession>B8MCU4</accession>
<dbReference type="GO" id="GO:0008270">
    <property type="term" value="F:zinc ion binding"/>
    <property type="evidence" value="ECO:0007669"/>
    <property type="project" value="UniProtKB-KW"/>
</dbReference>
<comment type="subcellular location">
    <subcellularLocation>
        <location evidence="1">Nucleus</location>
    </subcellularLocation>
</comment>
<keyword evidence="4" id="KW-0862">Zinc</keyword>
<dbReference type="STRING" id="441959.B8MCU4"/>
<evidence type="ECO:0000313" key="7">
    <source>
        <dbReference type="Proteomes" id="UP000001745"/>
    </source>
</evidence>
<evidence type="ECO:0000256" key="3">
    <source>
        <dbReference type="ARBA" id="ARBA00022771"/>
    </source>
</evidence>
<name>B8MCU4_TALSN</name>
<keyword evidence="7" id="KW-1185">Reference proteome</keyword>
<evidence type="ECO:0000256" key="5">
    <source>
        <dbReference type="ARBA" id="ARBA00023242"/>
    </source>
</evidence>
<evidence type="ECO:0000256" key="2">
    <source>
        <dbReference type="ARBA" id="ARBA00022723"/>
    </source>
</evidence>
<dbReference type="EMBL" id="EQ962655">
    <property type="protein sequence ID" value="EED18996.1"/>
    <property type="molecule type" value="Genomic_DNA"/>
</dbReference>
<keyword evidence="3" id="KW-0863">Zinc-finger</keyword>